<dbReference type="EC" id="5.3.1.23" evidence="6"/>
<dbReference type="SUPFAM" id="SSF100950">
    <property type="entry name" value="NagB/RpiA/CoA transferase-like"/>
    <property type="match status" value="1"/>
</dbReference>
<reference evidence="7" key="2">
    <citation type="journal article" date="2022" name="Elife">
        <title>Obligate sexual reproduction of a homothallic fungus closely related to the Cryptococcus pathogenic species complex.</title>
        <authorList>
            <person name="Passer A.R."/>
            <person name="Clancey S.A."/>
            <person name="Shea T."/>
            <person name="David-Palma M."/>
            <person name="Averette A.F."/>
            <person name="Boekhout T."/>
            <person name="Porcel B.M."/>
            <person name="Nowrousian M."/>
            <person name="Cuomo C.A."/>
            <person name="Sun S."/>
            <person name="Heitman J."/>
            <person name="Coelho M.A."/>
        </authorList>
    </citation>
    <scope>NUCLEOTIDE SEQUENCE</scope>
    <source>
        <strain evidence="7">CBS 7841</strain>
    </source>
</reference>
<protein>
    <recommendedName>
        <fullName evidence="6">Methylthioribose-1-phosphate isomerase</fullName>
        <shortName evidence="6">M1Pi</shortName>
        <shortName evidence="6">MTR-1-P isomerase</shortName>
        <ecNumber evidence="6">5.3.1.23</ecNumber>
    </recommendedName>
    <alternativeName>
        <fullName evidence="6">S-methyl-5-thioribose-1-phosphate isomerase</fullName>
    </alternativeName>
    <alternativeName>
        <fullName evidence="6">Translation initiation factor eIF-2B subunit alpha/beta/delta-like protein</fullName>
    </alternativeName>
</protein>
<dbReference type="GO" id="GO:0046523">
    <property type="term" value="F:S-methyl-5-thioribose-1-phosphate isomerase activity"/>
    <property type="evidence" value="ECO:0007669"/>
    <property type="project" value="UniProtKB-UniRule"/>
</dbReference>
<evidence type="ECO:0000256" key="4">
    <source>
        <dbReference type="ARBA" id="ARBA00023235"/>
    </source>
</evidence>
<comment type="similarity">
    <text evidence="6">Belongs to the eIF-2B alpha/beta/delta subunits family. MtnA subfamily.</text>
</comment>
<dbReference type="FunFam" id="3.40.50.10470:FF:000013">
    <property type="entry name" value="Methylthioribose-1-phosphate isomerase"/>
    <property type="match status" value="1"/>
</dbReference>
<evidence type="ECO:0000256" key="5">
    <source>
        <dbReference type="ARBA" id="ARBA00023242"/>
    </source>
</evidence>
<comment type="function">
    <text evidence="6">Catalyzes the interconversion of methylthioribose-1-phosphate (MTR-1-P) into methylthioribulose-1-phosphate (MTRu-1-P).</text>
</comment>
<dbReference type="InterPro" id="IPR037171">
    <property type="entry name" value="NagB/RpiA_transferase-like"/>
</dbReference>
<dbReference type="InterPro" id="IPR042529">
    <property type="entry name" value="IF_2B-like_C"/>
</dbReference>
<name>A0A1E3J2B3_9TREE</name>
<evidence type="ECO:0000256" key="3">
    <source>
        <dbReference type="ARBA" id="ARBA00023167"/>
    </source>
</evidence>
<proteinExistence type="inferred from homology"/>
<keyword evidence="8" id="KW-1185">Reference proteome</keyword>
<dbReference type="NCBIfam" id="TIGR00512">
    <property type="entry name" value="salvage_mtnA"/>
    <property type="match status" value="1"/>
</dbReference>
<comment type="subcellular location">
    <subcellularLocation>
        <location evidence="6">Cytoplasm</location>
    </subcellularLocation>
    <subcellularLocation>
        <location evidence="6">Nucleus</location>
    </subcellularLocation>
</comment>
<dbReference type="InterPro" id="IPR005251">
    <property type="entry name" value="IF-M1Pi"/>
</dbReference>
<dbReference type="InterPro" id="IPR011559">
    <property type="entry name" value="Initiation_fac_2B_a/b/d"/>
</dbReference>
<dbReference type="GO" id="GO:0005634">
    <property type="term" value="C:nucleus"/>
    <property type="evidence" value="ECO:0007669"/>
    <property type="project" value="UniProtKB-SubCell"/>
</dbReference>
<accession>A0A1E3J2B3</accession>
<dbReference type="Pfam" id="PF01008">
    <property type="entry name" value="IF-2B"/>
    <property type="match status" value="1"/>
</dbReference>
<keyword evidence="3 6" id="KW-0486">Methionine biosynthesis</keyword>
<dbReference type="AlphaFoldDB" id="A0A1E3J2B3"/>
<dbReference type="NCBIfam" id="TIGR00524">
    <property type="entry name" value="eIF-2B_rel"/>
    <property type="match status" value="1"/>
</dbReference>
<dbReference type="GO" id="GO:0019509">
    <property type="term" value="P:L-methionine salvage from methylthioadenosine"/>
    <property type="evidence" value="ECO:0007669"/>
    <property type="project" value="UniProtKB-UniRule"/>
</dbReference>
<evidence type="ECO:0000313" key="8">
    <source>
        <dbReference type="Proteomes" id="UP000094043"/>
    </source>
</evidence>
<dbReference type="NCBIfam" id="NF004326">
    <property type="entry name" value="PRK05720.1"/>
    <property type="match status" value="1"/>
</dbReference>
<sequence length="393" mass="42541">MTVTNNSGKKALPEMMTSLRINQTGQVEIVDQLLLPHSVEWIPVTTPEEAFDAIKTMKIRGAPAIASLAALTLRSYLSSQLCPISTTSPSDDTIAWIEQTVDYLQSSRPTAVNLGEAMNRIRAVLKEAKVQNQSAKNIIEQVQKACGNVHDEDLERNLQMGQLGAEWLWKMRGNGKKGLKVVTVCNTGSLATSGYGTAIGVITTLFQENHLDTAYYAQTTPYHQGSRLTSLELTTLQIPACMICDTMLGSLFQHEDIDGVIVGADRIVKNGDTANKIGTYQAAVLAQRHSIPFIVVAPVTTIDLSLATGADIHIEHRPTVEATQVRGLNPETGKLAVVRITPPGVGEGDQPWQRVYNPSFDVTPAELISAIVTEKGVAERKEGEKGIEVASVC</sequence>
<dbReference type="GO" id="GO:0005737">
    <property type="term" value="C:cytoplasm"/>
    <property type="evidence" value="ECO:0007669"/>
    <property type="project" value="UniProtKB-SubCell"/>
</dbReference>
<dbReference type="PANTHER" id="PTHR43475">
    <property type="entry name" value="METHYLTHIORIBOSE-1-PHOSPHATE ISOMERASE"/>
    <property type="match status" value="1"/>
</dbReference>
<keyword evidence="1 6" id="KW-0963">Cytoplasm</keyword>
<dbReference type="InterPro" id="IPR027363">
    <property type="entry name" value="M1Pi_N"/>
</dbReference>
<dbReference type="PANTHER" id="PTHR43475:SF1">
    <property type="entry name" value="METHYLTHIORIBOSE-1-PHOSPHATE ISOMERASE"/>
    <property type="match status" value="1"/>
</dbReference>
<keyword evidence="4 6" id="KW-0413">Isomerase</keyword>
<reference evidence="7" key="3">
    <citation type="submission" date="2024-01" db="EMBL/GenBank/DDBJ databases">
        <authorList>
            <person name="Coelho M.A."/>
            <person name="David-Palma M."/>
            <person name="Shea T."/>
            <person name="Sun S."/>
            <person name="Cuomo C.A."/>
            <person name="Heitman J."/>
        </authorList>
    </citation>
    <scope>NUCLEOTIDE SEQUENCE</scope>
    <source>
        <strain evidence="7">CBS 7841</strain>
    </source>
</reference>
<dbReference type="VEuPathDB" id="FungiDB:L203_00266"/>
<comment type="catalytic activity">
    <reaction evidence="6">
        <text>5-(methylsulfanyl)-alpha-D-ribose 1-phosphate = 5-(methylsulfanyl)-D-ribulose 1-phosphate</text>
        <dbReference type="Rhea" id="RHEA:19989"/>
        <dbReference type="ChEBI" id="CHEBI:58533"/>
        <dbReference type="ChEBI" id="CHEBI:58548"/>
        <dbReference type="EC" id="5.3.1.23"/>
    </reaction>
</comment>
<dbReference type="OrthoDB" id="2461at2759"/>
<dbReference type="InterPro" id="IPR000649">
    <property type="entry name" value="IF-2B-related"/>
</dbReference>
<gene>
    <name evidence="6" type="primary">MRI1</name>
    <name evidence="7" type="ORF">L203_100075</name>
</gene>
<evidence type="ECO:0000313" key="7">
    <source>
        <dbReference type="EMBL" id="WVN84938.1"/>
    </source>
</evidence>
<feature type="site" description="Transition state stabilizer" evidence="6">
    <location>
        <position position="185"/>
    </location>
</feature>
<organism evidence="7 8">
    <name type="scientific">Cryptococcus depauperatus CBS 7841</name>
    <dbReference type="NCBI Taxonomy" id="1295531"/>
    <lineage>
        <taxon>Eukaryota</taxon>
        <taxon>Fungi</taxon>
        <taxon>Dikarya</taxon>
        <taxon>Basidiomycota</taxon>
        <taxon>Agaricomycotina</taxon>
        <taxon>Tremellomycetes</taxon>
        <taxon>Tremellales</taxon>
        <taxon>Cryptococcaceae</taxon>
        <taxon>Cryptococcus</taxon>
    </lineage>
</organism>
<dbReference type="Gene3D" id="3.40.50.10470">
    <property type="entry name" value="Translation initiation factor eif-2b, domain 2"/>
    <property type="match status" value="1"/>
</dbReference>
<reference evidence="7" key="1">
    <citation type="submission" date="2016-06" db="EMBL/GenBank/DDBJ databases">
        <authorList>
            <person name="Cuomo C."/>
            <person name="Litvintseva A."/>
            <person name="Heitman J."/>
            <person name="Chen Y."/>
            <person name="Sun S."/>
            <person name="Springer D."/>
            <person name="Dromer F."/>
            <person name="Young S."/>
            <person name="Zeng Q."/>
            <person name="Chapman S."/>
            <person name="Gujja S."/>
            <person name="Saif S."/>
            <person name="Birren B."/>
        </authorList>
    </citation>
    <scope>NUCLEOTIDE SEQUENCE</scope>
    <source>
        <strain evidence="7">CBS 7841</strain>
    </source>
</reference>
<feature type="active site" description="Proton donor" evidence="6">
    <location>
        <position position="265"/>
    </location>
</feature>
<evidence type="ECO:0000256" key="6">
    <source>
        <dbReference type="HAMAP-Rule" id="MF_03119"/>
    </source>
</evidence>
<keyword evidence="2 6" id="KW-0028">Amino-acid biosynthesis</keyword>
<comment type="pathway">
    <text evidence="6">Amino-acid biosynthesis; L-methionine biosynthesis via salvage pathway; L-methionine from S-methyl-5-thio-alpha-D-ribose 1-phosphate: step 1/6.</text>
</comment>
<keyword evidence="5 6" id="KW-0539">Nucleus</keyword>
<evidence type="ECO:0000256" key="1">
    <source>
        <dbReference type="ARBA" id="ARBA00022490"/>
    </source>
</evidence>
<dbReference type="HAMAP" id="MF_01678">
    <property type="entry name" value="Salvage_MtnA"/>
    <property type="match status" value="1"/>
</dbReference>
<dbReference type="Gene3D" id="1.20.120.420">
    <property type="entry name" value="translation initiation factor eif-2b, domain 1"/>
    <property type="match status" value="1"/>
</dbReference>
<dbReference type="FunFam" id="1.20.120.420:FF:000003">
    <property type="entry name" value="Methylthioribose-1-phosphate isomerase"/>
    <property type="match status" value="1"/>
</dbReference>
<dbReference type="EMBL" id="CP143784">
    <property type="protein sequence ID" value="WVN84938.1"/>
    <property type="molecule type" value="Genomic_DNA"/>
</dbReference>
<evidence type="ECO:0000256" key="2">
    <source>
        <dbReference type="ARBA" id="ARBA00022605"/>
    </source>
</evidence>
<dbReference type="Proteomes" id="UP000094043">
    <property type="component" value="Chromosome 1"/>
</dbReference>